<dbReference type="InterPro" id="IPR019034">
    <property type="entry name" value="UPF0390"/>
</dbReference>
<sequence>MVQEQHKFQVQKPKCKVGEGHCSAAEPRKGKWVIAPRRHAVQQQVQRKSLDVGIQKKTEHDVLTKASSRLPKKLALLKKTGHTPQDTRILQVTPQT</sequence>
<reference evidence="3" key="3">
    <citation type="submission" date="2025-09" db="UniProtKB">
        <authorList>
            <consortium name="Ensembl"/>
        </authorList>
    </citation>
    <scope>IDENTIFICATION</scope>
</reference>
<evidence type="ECO:0000313" key="4">
    <source>
        <dbReference type="Proteomes" id="UP000694547"/>
    </source>
</evidence>
<dbReference type="Ensembl" id="ENSPEMT00000040151.1">
    <property type="protein sequence ID" value="ENSPEMP00000029863.1"/>
    <property type="gene ID" value="ENSPEMG00000029127.1"/>
</dbReference>
<accession>A0A8C8UBG2</accession>
<evidence type="ECO:0000313" key="3">
    <source>
        <dbReference type="Ensembl" id="ENSPEMP00000029863.1"/>
    </source>
</evidence>
<dbReference type="AlphaFoldDB" id="A0A8C8UBG2"/>
<evidence type="ECO:0000256" key="1">
    <source>
        <dbReference type="ARBA" id="ARBA00003358"/>
    </source>
</evidence>
<reference evidence="3 4" key="1">
    <citation type="submission" date="2018-10" db="EMBL/GenBank/DDBJ databases">
        <title>Improved assembly of the deer mouse Peromyscus maniculatus genome.</title>
        <authorList>
            <person name="Lassance J.-M."/>
            <person name="Hoekstra H.E."/>
        </authorList>
    </citation>
    <scope>NUCLEOTIDE SEQUENCE [LARGE SCALE GENOMIC DNA]</scope>
</reference>
<dbReference type="PANTHER" id="PTHR16967">
    <property type="entry name" value="LEYDIG CELL TUMOR 10 KDA PROTEIN HOMOLOG"/>
    <property type="match status" value="1"/>
</dbReference>
<proteinExistence type="inferred from homology"/>
<organism evidence="3 4">
    <name type="scientific">Peromyscus maniculatus bairdii</name>
    <name type="common">Prairie deer mouse</name>
    <dbReference type="NCBI Taxonomy" id="230844"/>
    <lineage>
        <taxon>Eukaryota</taxon>
        <taxon>Metazoa</taxon>
        <taxon>Chordata</taxon>
        <taxon>Craniata</taxon>
        <taxon>Vertebrata</taxon>
        <taxon>Euteleostomi</taxon>
        <taxon>Mammalia</taxon>
        <taxon>Eutheria</taxon>
        <taxon>Euarchontoglires</taxon>
        <taxon>Glires</taxon>
        <taxon>Rodentia</taxon>
        <taxon>Myomorpha</taxon>
        <taxon>Muroidea</taxon>
        <taxon>Cricetidae</taxon>
        <taxon>Neotominae</taxon>
        <taxon>Peromyscus</taxon>
    </lineage>
</organism>
<name>A0A8C8UBG2_PERMB</name>
<reference evidence="3" key="2">
    <citation type="submission" date="2025-08" db="UniProtKB">
        <authorList>
            <consortium name="Ensembl"/>
        </authorList>
    </citation>
    <scope>IDENTIFICATION</scope>
</reference>
<protein>
    <submittedName>
        <fullName evidence="3">Uncharacterized protein</fullName>
    </submittedName>
</protein>
<dbReference type="Proteomes" id="UP000694547">
    <property type="component" value="Chromosome 21"/>
</dbReference>
<comment type="function">
    <text evidence="1">May have a potential role in hypercalcemia of malignancy.</text>
</comment>
<dbReference type="Pfam" id="PF09495">
    <property type="entry name" value="DUF2462"/>
    <property type="match status" value="1"/>
</dbReference>
<keyword evidence="4" id="KW-1185">Reference proteome</keyword>
<comment type="similarity">
    <text evidence="2">Belongs to the UPF0390 family.</text>
</comment>
<dbReference type="PANTHER" id="PTHR16967:SF1">
    <property type="entry name" value="LEYDIG CELL TUMOR 10 KDA PROTEIN HOMOLOG"/>
    <property type="match status" value="1"/>
</dbReference>
<evidence type="ECO:0000256" key="2">
    <source>
        <dbReference type="ARBA" id="ARBA00006802"/>
    </source>
</evidence>